<keyword evidence="2" id="KW-1185">Reference proteome</keyword>
<organism evidence="2 3">
    <name type="scientific">Globodera rostochiensis</name>
    <name type="common">Golden nematode worm</name>
    <name type="synonym">Heterodera rostochiensis</name>
    <dbReference type="NCBI Taxonomy" id="31243"/>
    <lineage>
        <taxon>Eukaryota</taxon>
        <taxon>Metazoa</taxon>
        <taxon>Ecdysozoa</taxon>
        <taxon>Nematoda</taxon>
        <taxon>Chromadorea</taxon>
        <taxon>Rhabditida</taxon>
        <taxon>Tylenchina</taxon>
        <taxon>Tylenchomorpha</taxon>
        <taxon>Tylenchoidea</taxon>
        <taxon>Heteroderidae</taxon>
        <taxon>Heteroderinae</taxon>
        <taxon>Globodera</taxon>
    </lineage>
</organism>
<reference evidence="3" key="1">
    <citation type="submission" date="2022-11" db="UniProtKB">
        <authorList>
            <consortium name="WormBaseParasite"/>
        </authorList>
    </citation>
    <scope>IDENTIFICATION</scope>
</reference>
<dbReference type="Proteomes" id="UP000887572">
    <property type="component" value="Unplaced"/>
</dbReference>
<sequence length="95" mass="11342">MLVIFPVDLSFAIIYPIYNILVIVIRAYRPLLSTVDFVAYCYWAYTQLFLHSLITVLAYIQFFKFASKLQRRNIVKSSPFEESKVHFRQLESQWI</sequence>
<keyword evidence="1" id="KW-1133">Transmembrane helix</keyword>
<dbReference type="WBParaSite" id="Gr19_v10_g14833.t1">
    <property type="protein sequence ID" value="Gr19_v10_g14833.t1"/>
    <property type="gene ID" value="Gr19_v10_g14833"/>
</dbReference>
<protein>
    <submittedName>
        <fullName evidence="3">Uncharacterized protein</fullName>
    </submittedName>
</protein>
<keyword evidence="1" id="KW-0812">Transmembrane</keyword>
<proteinExistence type="predicted"/>
<feature type="transmembrane region" description="Helical" evidence="1">
    <location>
        <begin position="7"/>
        <end position="28"/>
    </location>
</feature>
<name>A0A914HAP2_GLORO</name>
<evidence type="ECO:0000256" key="1">
    <source>
        <dbReference type="SAM" id="Phobius"/>
    </source>
</evidence>
<evidence type="ECO:0000313" key="3">
    <source>
        <dbReference type="WBParaSite" id="Gr19_v10_g14833.t1"/>
    </source>
</evidence>
<keyword evidence="1" id="KW-0472">Membrane</keyword>
<feature type="transmembrane region" description="Helical" evidence="1">
    <location>
        <begin position="48"/>
        <end position="66"/>
    </location>
</feature>
<dbReference type="AlphaFoldDB" id="A0A914HAP2"/>
<evidence type="ECO:0000313" key="2">
    <source>
        <dbReference type="Proteomes" id="UP000887572"/>
    </source>
</evidence>
<accession>A0A914HAP2</accession>